<feature type="binding site" evidence="6">
    <location>
        <position position="119"/>
    </location>
    <ligand>
        <name>NAD(+)</name>
        <dbReference type="ChEBI" id="CHEBI:57540"/>
    </ligand>
</feature>
<feature type="domain" description="Aspartate dehydrogenase" evidence="7">
    <location>
        <begin position="162"/>
        <end position="249"/>
    </location>
</feature>
<evidence type="ECO:0000256" key="6">
    <source>
        <dbReference type="HAMAP-Rule" id="MF_01265"/>
    </source>
</evidence>
<dbReference type="NCBIfam" id="NF009828">
    <property type="entry name" value="PRK13303.1-3"/>
    <property type="match status" value="1"/>
</dbReference>
<dbReference type="InterPro" id="IPR002811">
    <property type="entry name" value="Asp_DH"/>
</dbReference>
<dbReference type="InterPro" id="IPR005106">
    <property type="entry name" value="Asp/hSer_DH_NAD-bd"/>
</dbReference>
<evidence type="ECO:0000313" key="9">
    <source>
        <dbReference type="EMBL" id="MFC5712065.1"/>
    </source>
</evidence>
<keyword evidence="10" id="KW-1185">Reference proteome</keyword>
<dbReference type="Proteomes" id="UP001596142">
    <property type="component" value="Unassembled WGS sequence"/>
</dbReference>
<evidence type="ECO:0000256" key="5">
    <source>
        <dbReference type="ARBA" id="ARBA00023027"/>
    </source>
</evidence>
<dbReference type="GO" id="GO:0033735">
    <property type="term" value="F:aspartate dehydrogenase [NAD(P)+] activity"/>
    <property type="evidence" value="ECO:0007669"/>
    <property type="project" value="UniProtKB-EC"/>
</dbReference>
<evidence type="ECO:0000256" key="1">
    <source>
        <dbReference type="ARBA" id="ARBA00008331"/>
    </source>
</evidence>
<feature type="binding site" evidence="6">
    <location>
        <position position="185"/>
    </location>
    <ligand>
        <name>NAD(+)</name>
        <dbReference type="ChEBI" id="CHEBI:57540"/>
    </ligand>
</feature>
<comment type="catalytic activity">
    <reaction evidence="6">
        <text>L-aspartate + NADP(+) + H2O = oxaloacetate + NH4(+) + NADPH + H(+)</text>
        <dbReference type="Rhea" id="RHEA:11784"/>
        <dbReference type="ChEBI" id="CHEBI:15377"/>
        <dbReference type="ChEBI" id="CHEBI:15378"/>
        <dbReference type="ChEBI" id="CHEBI:16452"/>
        <dbReference type="ChEBI" id="CHEBI:28938"/>
        <dbReference type="ChEBI" id="CHEBI:29991"/>
        <dbReference type="ChEBI" id="CHEBI:57783"/>
        <dbReference type="ChEBI" id="CHEBI:58349"/>
        <dbReference type="EC" id="1.4.1.21"/>
    </reaction>
</comment>
<dbReference type="InterPro" id="IPR036291">
    <property type="entry name" value="NAD(P)-bd_dom_sf"/>
</dbReference>
<comment type="catalytic activity">
    <reaction evidence="6">
        <text>L-aspartate + NAD(+) + H2O = oxaloacetate + NH4(+) + NADH + H(+)</text>
        <dbReference type="Rhea" id="RHEA:11788"/>
        <dbReference type="ChEBI" id="CHEBI:15377"/>
        <dbReference type="ChEBI" id="CHEBI:15378"/>
        <dbReference type="ChEBI" id="CHEBI:16452"/>
        <dbReference type="ChEBI" id="CHEBI:28938"/>
        <dbReference type="ChEBI" id="CHEBI:29991"/>
        <dbReference type="ChEBI" id="CHEBI:57540"/>
        <dbReference type="ChEBI" id="CHEBI:57945"/>
        <dbReference type="EC" id="1.4.1.21"/>
    </reaction>
</comment>
<dbReference type="InterPro" id="IPR020626">
    <property type="entry name" value="Asp_DH_prok"/>
</dbReference>
<dbReference type="Pfam" id="PF01958">
    <property type="entry name" value="Asp_DH_C"/>
    <property type="match status" value="1"/>
</dbReference>
<dbReference type="PANTHER" id="PTHR31873:SF6">
    <property type="entry name" value="ASPARTATE DEHYDROGENASE DOMAIN-CONTAINING PROTEIN"/>
    <property type="match status" value="1"/>
</dbReference>
<keyword evidence="3 6" id="KW-0521">NADP</keyword>
<keyword evidence="5 6" id="KW-0520">NAD</keyword>
<evidence type="ECO:0000259" key="8">
    <source>
        <dbReference type="Pfam" id="PF03447"/>
    </source>
</evidence>
<dbReference type="PANTHER" id="PTHR31873">
    <property type="entry name" value="L-ASPARTATE DEHYDROGENASE-RELATED"/>
    <property type="match status" value="1"/>
</dbReference>
<comment type="pathway">
    <text evidence="6">Cofactor biosynthesis; NAD(+) biosynthesis; iminoaspartate from L-aspartate (dehydrogenase route): step 1/1.</text>
</comment>
<accession>A0ABW0YI35</accession>
<dbReference type="PIRSF" id="PIRSF005227">
    <property type="entry name" value="Asp_dh_NAD_syn"/>
    <property type="match status" value="1"/>
</dbReference>
<evidence type="ECO:0000259" key="7">
    <source>
        <dbReference type="Pfam" id="PF01958"/>
    </source>
</evidence>
<dbReference type="HAMAP" id="MF_01265">
    <property type="entry name" value="NadX"/>
    <property type="match status" value="1"/>
</dbReference>
<comment type="miscellaneous">
    <text evidence="6">The iminoaspartate product is unstable in aqueous solution and can decompose to oxaloacetate and ammonia.</text>
</comment>
<dbReference type="SUPFAM" id="SSF55347">
    <property type="entry name" value="Glyceraldehyde-3-phosphate dehydrogenase-like, C-terminal domain"/>
    <property type="match status" value="1"/>
</dbReference>
<name>A0ABW0YI35_9BACI</name>
<dbReference type="Gene3D" id="3.40.50.720">
    <property type="entry name" value="NAD(P)-binding Rossmann-like Domain"/>
    <property type="match status" value="1"/>
</dbReference>
<dbReference type="SUPFAM" id="SSF51735">
    <property type="entry name" value="NAD(P)-binding Rossmann-fold domains"/>
    <property type="match status" value="1"/>
</dbReference>
<evidence type="ECO:0000313" key="10">
    <source>
        <dbReference type="Proteomes" id="UP001596142"/>
    </source>
</evidence>
<evidence type="ECO:0000256" key="4">
    <source>
        <dbReference type="ARBA" id="ARBA00023002"/>
    </source>
</evidence>
<organism evidence="9 10">
    <name type="scientific">Thalassorhabdus alkalitolerans</name>
    <dbReference type="NCBI Taxonomy" id="2282697"/>
    <lineage>
        <taxon>Bacteria</taxon>
        <taxon>Bacillati</taxon>
        <taxon>Bacillota</taxon>
        <taxon>Bacilli</taxon>
        <taxon>Bacillales</taxon>
        <taxon>Bacillaceae</taxon>
        <taxon>Thalassorhabdus</taxon>
    </lineage>
</organism>
<reference evidence="10" key="1">
    <citation type="journal article" date="2019" name="Int. J. Syst. Evol. Microbiol.">
        <title>The Global Catalogue of Microorganisms (GCM) 10K type strain sequencing project: providing services to taxonomists for standard genome sequencing and annotation.</title>
        <authorList>
            <consortium name="The Broad Institute Genomics Platform"/>
            <consortium name="The Broad Institute Genome Sequencing Center for Infectious Disease"/>
            <person name="Wu L."/>
            <person name="Ma J."/>
        </authorList>
    </citation>
    <scope>NUCLEOTIDE SEQUENCE [LARGE SCALE GENOMIC DNA]</scope>
    <source>
        <strain evidence="10">CECT 7184</strain>
    </source>
</reference>
<comment type="similarity">
    <text evidence="1 6">Belongs to the L-aspartate dehydrogenase family.</text>
</comment>
<keyword evidence="2 6" id="KW-0662">Pyridine nucleotide biosynthesis</keyword>
<comment type="function">
    <text evidence="6">Specifically catalyzes the NAD or NADP-dependent dehydrogenation of L-aspartate to iminoaspartate.</text>
</comment>
<protein>
    <recommendedName>
        <fullName evidence="6">L-aspartate dehydrogenase</fullName>
        <ecNumber evidence="6">1.4.1.21</ecNumber>
    </recommendedName>
</protein>
<dbReference type="Pfam" id="PF03447">
    <property type="entry name" value="NAD_binding_3"/>
    <property type="match status" value="1"/>
</dbReference>
<proteinExistence type="inferred from homology"/>
<sequence length="264" mass="28621">MIQIGIIGFGTITKQLISLLSKEEVNVGGILVRDKEKAEMNSDISLPFTDDPDQFFSNNFDYVVEAAGHEAVKTYSSRIVKNSNVIIVSVGSLADPEFLNHLQDKAAANNKQIIVPSAAIGGLDRVAAGAMGEITQVKLITKKPPKAWYGTVIEQEYDLPSITEPLLVFSGFARESAVKFPENVNVSAALSLAGIGFEKTEVDVYVDPSIDQNIHEIYIEGLFGSTKIEVQNTPSPHNPKTGYIVAMSIAKVLHGYTRPLVMGI</sequence>
<gene>
    <name evidence="6" type="primary">nadX</name>
    <name evidence="9" type="ORF">ACFPU1_04685</name>
</gene>
<dbReference type="EMBL" id="JBHSOZ010000003">
    <property type="protein sequence ID" value="MFC5712065.1"/>
    <property type="molecule type" value="Genomic_DNA"/>
</dbReference>
<evidence type="ECO:0000256" key="2">
    <source>
        <dbReference type="ARBA" id="ARBA00022642"/>
    </source>
</evidence>
<feature type="domain" description="Aspartate/homoserine dehydrogenase NAD-binding" evidence="8">
    <location>
        <begin position="8"/>
        <end position="116"/>
    </location>
</feature>
<feature type="active site" evidence="6">
    <location>
        <position position="215"/>
    </location>
</feature>
<dbReference type="Gene3D" id="3.30.360.10">
    <property type="entry name" value="Dihydrodipicolinate Reductase, domain 2"/>
    <property type="match status" value="1"/>
</dbReference>
<dbReference type="EC" id="1.4.1.21" evidence="6"/>
<comment type="caution">
    <text evidence="9">The sequence shown here is derived from an EMBL/GenBank/DDBJ whole genome shotgun (WGS) entry which is preliminary data.</text>
</comment>
<keyword evidence="4 6" id="KW-0560">Oxidoreductase</keyword>
<dbReference type="InterPro" id="IPR011182">
    <property type="entry name" value="L-Asp_DH"/>
</dbReference>
<dbReference type="NCBIfam" id="NF009829">
    <property type="entry name" value="PRK13303.1-4"/>
    <property type="match status" value="1"/>
</dbReference>
<evidence type="ECO:0000256" key="3">
    <source>
        <dbReference type="ARBA" id="ARBA00022857"/>
    </source>
</evidence>
<dbReference type="RefSeq" id="WP_385939101.1">
    <property type="nucleotide sequence ID" value="NZ_JBHSOZ010000003.1"/>
</dbReference>